<reference evidence="1 2" key="1">
    <citation type="submission" date="2016-12" db="EMBL/GenBank/DDBJ databases">
        <title>Complete genome sequence of Clostridium kluyveri JZZ isolated from the pit mud of a Chinese flavor liquor-making factory.</title>
        <authorList>
            <person name="Wang Y."/>
        </authorList>
    </citation>
    <scope>NUCLEOTIDE SEQUENCE [LARGE SCALE GENOMIC DNA]</scope>
    <source>
        <strain evidence="1 2">JZZ</strain>
    </source>
</reference>
<dbReference type="RefSeq" id="WP_073540142.1">
    <property type="nucleotide sequence ID" value="NZ_CP018335.1"/>
</dbReference>
<name>A0A1L5FC23_CLOKL</name>
<accession>A0A1L5FC23</accession>
<organism evidence="1 2">
    <name type="scientific">Clostridium kluyveri</name>
    <dbReference type="NCBI Taxonomy" id="1534"/>
    <lineage>
        <taxon>Bacteria</taxon>
        <taxon>Bacillati</taxon>
        <taxon>Bacillota</taxon>
        <taxon>Clostridia</taxon>
        <taxon>Eubacteriales</taxon>
        <taxon>Clostridiaceae</taxon>
        <taxon>Clostridium</taxon>
    </lineage>
</organism>
<proteinExistence type="predicted"/>
<evidence type="ECO:0000313" key="1">
    <source>
        <dbReference type="EMBL" id="APM40555.1"/>
    </source>
</evidence>
<dbReference type="Proteomes" id="UP000184604">
    <property type="component" value="Chromosome"/>
</dbReference>
<evidence type="ECO:0000313" key="2">
    <source>
        <dbReference type="Proteomes" id="UP000184604"/>
    </source>
</evidence>
<gene>
    <name evidence="1" type="ORF">BS101_18400</name>
</gene>
<protein>
    <submittedName>
        <fullName evidence="1">Uncharacterized protein</fullName>
    </submittedName>
</protein>
<sequence length="66" mass="7484">MKPLKEYFNKTVRIIDVDNKEFNGYVETYTPEIDSEDGVEEIAIKPEGSNDLVGFTANEIKSIEIS</sequence>
<dbReference type="AlphaFoldDB" id="A0A1L5FC23"/>
<dbReference type="OrthoDB" id="3035915at2"/>
<dbReference type="EMBL" id="CP018335">
    <property type="protein sequence ID" value="APM40555.1"/>
    <property type="molecule type" value="Genomic_DNA"/>
</dbReference>